<gene>
    <name evidence="2" type="ORF">E5988_11020</name>
</gene>
<evidence type="ECO:0000259" key="1">
    <source>
        <dbReference type="Pfam" id="PF13229"/>
    </source>
</evidence>
<dbReference type="Gene3D" id="2.160.20.10">
    <property type="entry name" value="Single-stranded right-handed beta-helix, Pectin lyase-like"/>
    <property type="match status" value="1"/>
</dbReference>
<protein>
    <submittedName>
        <fullName evidence="2">Right-handed parallel beta-helix repeat-containing protein</fullName>
    </submittedName>
</protein>
<accession>A0ABY2QH77</accession>
<proteinExistence type="predicted"/>
<dbReference type="InterPro" id="IPR039448">
    <property type="entry name" value="Beta_helix"/>
</dbReference>
<dbReference type="InterPro" id="IPR012334">
    <property type="entry name" value="Pectin_lyas_fold"/>
</dbReference>
<sequence length="372" mass="39818">MSAHVIPPLFGLATIFLASTSVVTAPDKRELIVSTAPQLVAAVRQARGGERIRLAPGLYPPVTLQNINPARMVTLTSRDPADPAILTGLFLRNSGNLTLSGLTLRSAGSPVQHGFTLHRVHDVSLDQVRVTGRHGPIGRAQDKLLLVRDSRDVGITRSEFTNSFTAISLLDTHNATVTGNYLHHLRMDGVRGGGNSHIVIAENVITDFAPAPGDHPDAIQMWTSRQGSAASNITIRGNIIDRGAGAAMQGIFLRDEKSGLPYRDVVIADNIVIGAMYNGIAVLSKSPSLVVKDNVVARFPDQKSWIRVQEGARLTGNAAPLYLIGAAAPATPPSNTVMPVTGDRGRSALRRWISNRSMAGYHATWRQQAPGL</sequence>
<dbReference type="SUPFAM" id="SSF51126">
    <property type="entry name" value="Pectin lyase-like"/>
    <property type="match status" value="1"/>
</dbReference>
<dbReference type="SMART" id="SM00710">
    <property type="entry name" value="PbH1"/>
    <property type="match status" value="5"/>
</dbReference>
<evidence type="ECO:0000313" key="2">
    <source>
        <dbReference type="EMBL" id="THG39683.1"/>
    </source>
</evidence>
<name>A0ABY2QH77_9SPHN</name>
<evidence type="ECO:0000313" key="3">
    <source>
        <dbReference type="Proteomes" id="UP000308038"/>
    </source>
</evidence>
<dbReference type="RefSeq" id="WP_136451711.1">
    <property type="nucleotide sequence ID" value="NZ_SSTI01000007.1"/>
</dbReference>
<comment type="caution">
    <text evidence="2">The sequence shown here is derived from an EMBL/GenBank/DDBJ whole genome shotgun (WGS) entry which is preliminary data.</text>
</comment>
<dbReference type="Pfam" id="PF13229">
    <property type="entry name" value="Beta_helix"/>
    <property type="match status" value="1"/>
</dbReference>
<keyword evidence="3" id="KW-1185">Reference proteome</keyword>
<dbReference type="EMBL" id="SSTI01000007">
    <property type="protein sequence ID" value="THG39683.1"/>
    <property type="molecule type" value="Genomic_DNA"/>
</dbReference>
<reference evidence="2 3" key="1">
    <citation type="submission" date="2019-04" db="EMBL/GenBank/DDBJ databases">
        <title>Microbes associate with the intestines of laboratory mice.</title>
        <authorList>
            <person name="Navarre W."/>
            <person name="Wong E."/>
            <person name="Huang K.C."/>
            <person name="Tropini C."/>
            <person name="Ng K."/>
            <person name="Yu B."/>
        </authorList>
    </citation>
    <scope>NUCLEOTIDE SEQUENCE [LARGE SCALE GENOMIC DNA]</scope>
    <source>
        <strain evidence="2 3">NM83_B4-11</strain>
    </source>
</reference>
<feature type="domain" description="Right handed beta helix" evidence="1">
    <location>
        <begin position="145"/>
        <end position="294"/>
    </location>
</feature>
<dbReference type="InterPro" id="IPR006626">
    <property type="entry name" value="PbH1"/>
</dbReference>
<dbReference type="Proteomes" id="UP000308038">
    <property type="component" value="Unassembled WGS sequence"/>
</dbReference>
<dbReference type="InterPro" id="IPR011050">
    <property type="entry name" value="Pectin_lyase_fold/virulence"/>
</dbReference>
<organism evidence="2 3">
    <name type="scientific">Sphingomonas olei</name>
    <dbReference type="NCBI Taxonomy" id="1886787"/>
    <lineage>
        <taxon>Bacteria</taxon>
        <taxon>Pseudomonadati</taxon>
        <taxon>Pseudomonadota</taxon>
        <taxon>Alphaproteobacteria</taxon>
        <taxon>Sphingomonadales</taxon>
        <taxon>Sphingomonadaceae</taxon>
        <taxon>Sphingomonas</taxon>
    </lineage>
</organism>